<evidence type="ECO:0000256" key="1">
    <source>
        <dbReference type="ARBA" id="ARBA00006865"/>
    </source>
</evidence>
<evidence type="ECO:0000313" key="5">
    <source>
        <dbReference type="EMBL" id="MFC4856065.1"/>
    </source>
</evidence>
<evidence type="ECO:0000256" key="2">
    <source>
        <dbReference type="SAM" id="MobiDB-lite"/>
    </source>
</evidence>
<accession>A0ABV9S361</accession>
<evidence type="ECO:0000259" key="4">
    <source>
        <dbReference type="PROSITE" id="PS51762"/>
    </source>
</evidence>
<dbReference type="InterPro" id="IPR000757">
    <property type="entry name" value="Beta-glucanase-like"/>
</dbReference>
<dbReference type="Proteomes" id="UP001595859">
    <property type="component" value="Unassembled WGS sequence"/>
</dbReference>
<gene>
    <name evidence="5" type="ORF">ACFPCV_21385</name>
</gene>
<dbReference type="CDD" id="cd08023">
    <property type="entry name" value="GH16_laminarinase_like"/>
    <property type="match status" value="1"/>
</dbReference>
<keyword evidence="6" id="KW-1185">Reference proteome</keyword>
<dbReference type="InterPro" id="IPR050546">
    <property type="entry name" value="Glycosyl_Hydrlase_16"/>
</dbReference>
<name>A0ABV9S361_9PSEU</name>
<feature type="compositionally biased region" description="Basic and acidic residues" evidence="2">
    <location>
        <begin position="14"/>
        <end position="24"/>
    </location>
</feature>
<protein>
    <submittedName>
        <fullName evidence="5">Family 16 glycosylhydrolase</fullName>
    </submittedName>
</protein>
<dbReference type="InterPro" id="IPR013320">
    <property type="entry name" value="ConA-like_dom_sf"/>
</dbReference>
<comment type="caution">
    <text evidence="5">The sequence shown here is derived from an EMBL/GenBank/DDBJ whole genome shotgun (WGS) entry which is preliminary data.</text>
</comment>
<feature type="domain" description="GH16" evidence="4">
    <location>
        <begin position="57"/>
        <end position="291"/>
    </location>
</feature>
<proteinExistence type="inferred from homology"/>
<keyword evidence="3" id="KW-0732">Signal</keyword>
<reference evidence="6" key="1">
    <citation type="journal article" date="2019" name="Int. J. Syst. Evol. Microbiol.">
        <title>The Global Catalogue of Microorganisms (GCM) 10K type strain sequencing project: providing services to taxonomists for standard genome sequencing and annotation.</title>
        <authorList>
            <consortium name="The Broad Institute Genomics Platform"/>
            <consortium name="The Broad Institute Genome Sequencing Center for Infectious Disease"/>
            <person name="Wu L."/>
            <person name="Ma J."/>
        </authorList>
    </citation>
    <scope>NUCLEOTIDE SEQUENCE [LARGE SCALE GENOMIC DNA]</scope>
    <source>
        <strain evidence="6">ZS-22-S1</strain>
    </source>
</reference>
<dbReference type="PANTHER" id="PTHR10963:SF55">
    <property type="entry name" value="GLYCOSIDE HYDROLASE FAMILY 16 PROTEIN"/>
    <property type="match status" value="1"/>
</dbReference>
<sequence length="292" mass="32384">MATRCAASSRRHTHSNDARPTKERVMRKRIRRLLAVAGLLTAAALPATAGSATANQAAYDWQFVWGDTFDRLDHQKWGVIEGLLSPGTDQAYTSFAVTTANSNLVLNTEKRQYGSKAYTSGMVWTKGRFSFTYGKIEVRAQMPVMGKGIWPALWLQGNVTGNWPGPGGNEIDFAELWNDPTKVHHALHYADTPHGTDLGANQGCKYTSPVNLSAGYHTYSLIWEPGPKLTYYVDGQQTCQYTLTGNYFNTPMHIIMNTAIGASWIGHPDASVQFPQQFKIDYVRVYQDANLG</sequence>
<dbReference type="Gene3D" id="2.60.120.200">
    <property type="match status" value="1"/>
</dbReference>
<dbReference type="EMBL" id="JBHSIS010000009">
    <property type="protein sequence ID" value="MFC4856065.1"/>
    <property type="molecule type" value="Genomic_DNA"/>
</dbReference>
<feature type="signal peptide" evidence="3">
    <location>
        <begin position="1"/>
        <end position="49"/>
    </location>
</feature>
<dbReference type="RefSeq" id="WP_378058028.1">
    <property type="nucleotide sequence ID" value="NZ_JBHSIS010000009.1"/>
</dbReference>
<evidence type="ECO:0000256" key="3">
    <source>
        <dbReference type="SAM" id="SignalP"/>
    </source>
</evidence>
<dbReference type="PANTHER" id="PTHR10963">
    <property type="entry name" value="GLYCOSYL HYDROLASE-RELATED"/>
    <property type="match status" value="1"/>
</dbReference>
<feature type="chain" id="PRO_5046124432" evidence="3">
    <location>
        <begin position="50"/>
        <end position="292"/>
    </location>
</feature>
<evidence type="ECO:0000313" key="6">
    <source>
        <dbReference type="Proteomes" id="UP001595859"/>
    </source>
</evidence>
<organism evidence="5 6">
    <name type="scientific">Actinophytocola glycyrrhizae</name>
    <dbReference type="NCBI Taxonomy" id="2044873"/>
    <lineage>
        <taxon>Bacteria</taxon>
        <taxon>Bacillati</taxon>
        <taxon>Actinomycetota</taxon>
        <taxon>Actinomycetes</taxon>
        <taxon>Pseudonocardiales</taxon>
        <taxon>Pseudonocardiaceae</taxon>
    </lineage>
</organism>
<dbReference type="Pfam" id="PF00722">
    <property type="entry name" value="Glyco_hydro_16"/>
    <property type="match status" value="1"/>
</dbReference>
<dbReference type="SUPFAM" id="SSF49899">
    <property type="entry name" value="Concanavalin A-like lectins/glucanases"/>
    <property type="match status" value="1"/>
</dbReference>
<comment type="similarity">
    <text evidence="1">Belongs to the glycosyl hydrolase 16 family.</text>
</comment>
<dbReference type="PROSITE" id="PS51762">
    <property type="entry name" value="GH16_2"/>
    <property type="match status" value="1"/>
</dbReference>
<feature type="region of interest" description="Disordered" evidence="2">
    <location>
        <begin position="1"/>
        <end position="24"/>
    </location>
</feature>